<dbReference type="Proteomes" id="UP000265618">
    <property type="component" value="Unassembled WGS sequence"/>
</dbReference>
<dbReference type="AlphaFoldDB" id="A0A391NWG8"/>
<evidence type="ECO:0000313" key="1">
    <source>
        <dbReference type="EMBL" id="GCA64346.1"/>
    </source>
</evidence>
<keyword evidence="2" id="KW-1185">Reference proteome</keyword>
<organism evidence="1 2">
    <name type="scientific">Kipferlia bialata</name>
    <dbReference type="NCBI Taxonomy" id="797122"/>
    <lineage>
        <taxon>Eukaryota</taxon>
        <taxon>Metamonada</taxon>
        <taxon>Carpediemonas-like organisms</taxon>
        <taxon>Kipferlia</taxon>
    </lineage>
</organism>
<comment type="caution">
    <text evidence="1">The sequence shown here is derived from an EMBL/GenBank/DDBJ whole genome shotgun (WGS) entry which is preliminary data.</text>
</comment>
<protein>
    <submittedName>
        <fullName evidence="1">Uncharacterized protein</fullName>
    </submittedName>
</protein>
<reference evidence="1 2" key="1">
    <citation type="journal article" date="2018" name="PLoS ONE">
        <title>The draft genome of Kipferlia bialata reveals reductive genome evolution in fornicate parasites.</title>
        <authorList>
            <person name="Tanifuji G."/>
            <person name="Takabayashi S."/>
            <person name="Kume K."/>
            <person name="Takagi M."/>
            <person name="Nakayama T."/>
            <person name="Kamikawa R."/>
            <person name="Inagaki Y."/>
            <person name="Hashimoto T."/>
        </authorList>
    </citation>
    <scope>NUCLEOTIDE SEQUENCE [LARGE SCALE GENOMIC DNA]</scope>
    <source>
        <strain evidence="1">NY0173</strain>
    </source>
</reference>
<feature type="non-terminal residue" evidence="1">
    <location>
        <position position="1"/>
    </location>
</feature>
<evidence type="ECO:0000313" key="2">
    <source>
        <dbReference type="Proteomes" id="UP000265618"/>
    </source>
</evidence>
<dbReference type="OrthoDB" id="331602at2759"/>
<name>A0A391NWG8_9EUKA</name>
<dbReference type="EMBL" id="BDIP01006966">
    <property type="protein sequence ID" value="GCA64346.1"/>
    <property type="molecule type" value="Genomic_DNA"/>
</dbReference>
<sequence length="78" mass="8694">WRIDQRQGGVECTLMLPGLGGSDLLRVGVDSDGSYKLLQTPFVQNYVNESRVYLGKLHSFPAFLGTILLDVFNKASYQ</sequence>
<proteinExistence type="predicted"/>
<dbReference type="Gene3D" id="3.30.457.60">
    <property type="match status" value="1"/>
</dbReference>
<gene>
    <name evidence="1" type="ORF">KIPB_014009</name>
</gene>
<accession>A0A391NWG8</accession>